<proteinExistence type="predicted"/>
<evidence type="ECO:0000313" key="2">
    <source>
        <dbReference type="Proteomes" id="UP000028002"/>
    </source>
</evidence>
<sequence length="58" mass="6687">MSTLLRFQMTAVNQADRYITLPFETEEYLHHAGDTLKGLKGEKSRLYLIVLSVGYGFY</sequence>
<accession>A0A081RXB7</accession>
<dbReference type="Proteomes" id="UP000028002">
    <property type="component" value="Unassembled WGS sequence"/>
</dbReference>
<gene>
    <name evidence="1" type="ORF">MEG1DRAFT_01998</name>
</gene>
<protein>
    <submittedName>
        <fullName evidence="1">Uncharacterized protein</fullName>
    </submittedName>
</protein>
<evidence type="ECO:0000313" key="1">
    <source>
        <dbReference type="EMBL" id="KER03320.1"/>
    </source>
</evidence>
<dbReference type="EMBL" id="JGVH01000031">
    <property type="protein sequence ID" value="KER03320.1"/>
    <property type="molecule type" value="Genomic_DNA"/>
</dbReference>
<dbReference type="PATRIC" id="fig|1393735.3.peg.2049"/>
<organism evidence="1 2">
    <name type="scientific">Photorhabdus temperata subsp. temperata Meg1</name>
    <dbReference type="NCBI Taxonomy" id="1393735"/>
    <lineage>
        <taxon>Bacteria</taxon>
        <taxon>Pseudomonadati</taxon>
        <taxon>Pseudomonadota</taxon>
        <taxon>Gammaproteobacteria</taxon>
        <taxon>Enterobacterales</taxon>
        <taxon>Morganellaceae</taxon>
        <taxon>Photorhabdus</taxon>
    </lineage>
</organism>
<dbReference type="AlphaFoldDB" id="A0A081RXB7"/>
<name>A0A081RXB7_PHOTE</name>
<reference evidence="1 2" key="1">
    <citation type="submission" date="2014-03" db="EMBL/GenBank/DDBJ databases">
        <title>Draft Genome of Photorhabdus temperata Meg1.</title>
        <authorList>
            <person name="Hurst S.G.IV."/>
            <person name="Morris K."/>
            <person name="Thomas K."/>
            <person name="Tisa L.S."/>
        </authorList>
    </citation>
    <scope>NUCLEOTIDE SEQUENCE [LARGE SCALE GENOMIC DNA]</scope>
    <source>
        <strain evidence="1 2">Meg1</strain>
    </source>
</reference>
<comment type="caution">
    <text evidence="1">The sequence shown here is derived from an EMBL/GenBank/DDBJ whole genome shotgun (WGS) entry which is preliminary data.</text>
</comment>
<dbReference type="RefSeq" id="WP_160171155.1">
    <property type="nucleotide sequence ID" value="NZ_CAWLUD010000031.1"/>
</dbReference>